<dbReference type="EMBL" id="JAXOVC010000007">
    <property type="protein sequence ID" value="KAK4499003.1"/>
    <property type="molecule type" value="Genomic_DNA"/>
</dbReference>
<comment type="caution">
    <text evidence="1">The sequence shown here is derived from an EMBL/GenBank/DDBJ whole genome shotgun (WGS) entry which is preliminary data.</text>
</comment>
<dbReference type="Proteomes" id="UP001305779">
    <property type="component" value="Unassembled WGS sequence"/>
</dbReference>
<evidence type="ECO:0000313" key="1">
    <source>
        <dbReference type="EMBL" id="KAK4499003.1"/>
    </source>
</evidence>
<name>A0ABR0ECZ7_ZASCE</name>
<reference evidence="1 2" key="1">
    <citation type="journal article" date="2023" name="G3 (Bethesda)">
        <title>A chromosome-level genome assembly of Zasmidium syzygii isolated from banana leaves.</title>
        <authorList>
            <person name="van Westerhoven A.C."/>
            <person name="Mehrabi R."/>
            <person name="Talebi R."/>
            <person name="Steentjes M.B.F."/>
            <person name="Corcolon B."/>
            <person name="Chong P.A."/>
            <person name="Kema G.H.J."/>
            <person name="Seidl M.F."/>
        </authorList>
    </citation>
    <scope>NUCLEOTIDE SEQUENCE [LARGE SCALE GENOMIC DNA]</scope>
    <source>
        <strain evidence="1 2">P124</strain>
    </source>
</reference>
<organism evidence="1 2">
    <name type="scientific">Zasmidium cellare</name>
    <name type="common">Wine cellar mold</name>
    <name type="synonym">Racodium cellare</name>
    <dbReference type="NCBI Taxonomy" id="395010"/>
    <lineage>
        <taxon>Eukaryota</taxon>
        <taxon>Fungi</taxon>
        <taxon>Dikarya</taxon>
        <taxon>Ascomycota</taxon>
        <taxon>Pezizomycotina</taxon>
        <taxon>Dothideomycetes</taxon>
        <taxon>Dothideomycetidae</taxon>
        <taxon>Mycosphaerellales</taxon>
        <taxon>Mycosphaerellaceae</taxon>
        <taxon>Zasmidium</taxon>
    </lineage>
</organism>
<protein>
    <submittedName>
        <fullName evidence="1">Uncharacterized protein</fullName>
    </submittedName>
</protein>
<proteinExistence type="predicted"/>
<evidence type="ECO:0000313" key="2">
    <source>
        <dbReference type="Proteomes" id="UP001305779"/>
    </source>
</evidence>
<gene>
    <name evidence="1" type="ORF">PRZ48_009515</name>
</gene>
<sequence>MIDVHSQLHLRTQAIDAFHLFLWRHILSKPIANLDGLARAVKPDMITIPDDLLNPIVTFLNGCGDIIWPSLAASRHHLLKTSRSLQYGYWTSHDSSGTSTGPVWLRDGFMTPNVRRQWEQNTDGSEPPSDVNVINSALGRLIKIYVFAMLQHSLVNPFGYRAAARVESAEMLGQILEVDQNEVQKGPIGEAMRLNRDKSSKTVEEMVLQYREQTGYKGGLS</sequence>
<accession>A0ABR0ECZ7</accession>
<keyword evidence="2" id="KW-1185">Reference proteome</keyword>